<dbReference type="PANTHER" id="PTHR11266:SF8">
    <property type="entry name" value="MPV17-LIKE PROTEIN 2"/>
    <property type="match status" value="1"/>
</dbReference>
<feature type="transmembrane region" description="Helical" evidence="6">
    <location>
        <begin position="75"/>
        <end position="91"/>
    </location>
</feature>
<comment type="caution">
    <text evidence="7">The sequence shown here is derived from an EMBL/GenBank/DDBJ whole genome shotgun (WGS) entry which is preliminary data.</text>
</comment>
<keyword evidence="5 6" id="KW-0472">Membrane</keyword>
<evidence type="ECO:0000256" key="4">
    <source>
        <dbReference type="ARBA" id="ARBA00022989"/>
    </source>
</evidence>
<organism evidence="7 8">
    <name type="scientific">Ignelater luminosus</name>
    <name type="common">Cucubano</name>
    <name type="synonym">Pyrophorus luminosus</name>
    <dbReference type="NCBI Taxonomy" id="2038154"/>
    <lineage>
        <taxon>Eukaryota</taxon>
        <taxon>Metazoa</taxon>
        <taxon>Ecdysozoa</taxon>
        <taxon>Arthropoda</taxon>
        <taxon>Hexapoda</taxon>
        <taxon>Insecta</taxon>
        <taxon>Pterygota</taxon>
        <taxon>Neoptera</taxon>
        <taxon>Endopterygota</taxon>
        <taxon>Coleoptera</taxon>
        <taxon>Polyphaga</taxon>
        <taxon>Elateriformia</taxon>
        <taxon>Elateroidea</taxon>
        <taxon>Elateridae</taxon>
        <taxon>Agrypninae</taxon>
        <taxon>Pyrophorini</taxon>
        <taxon>Ignelater</taxon>
    </lineage>
</organism>
<evidence type="ECO:0000313" key="7">
    <source>
        <dbReference type="EMBL" id="KAF2905222.1"/>
    </source>
</evidence>
<dbReference type="Proteomes" id="UP000801492">
    <property type="component" value="Unassembled WGS sequence"/>
</dbReference>
<dbReference type="EMBL" id="VTPC01000584">
    <property type="protein sequence ID" value="KAF2905222.1"/>
    <property type="molecule type" value="Genomic_DNA"/>
</dbReference>
<evidence type="ECO:0000256" key="2">
    <source>
        <dbReference type="ARBA" id="ARBA00006824"/>
    </source>
</evidence>
<keyword evidence="4 6" id="KW-1133">Transmembrane helix</keyword>
<name>A0A8K0DKM1_IGNLU</name>
<keyword evidence="8" id="KW-1185">Reference proteome</keyword>
<dbReference type="GO" id="GO:0005739">
    <property type="term" value="C:mitochondrion"/>
    <property type="evidence" value="ECO:0007669"/>
    <property type="project" value="TreeGrafter"/>
</dbReference>
<reference evidence="7" key="1">
    <citation type="submission" date="2019-08" db="EMBL/GenBank/DDBJ databases">
        <title>The genome of the North American firefly Photinus pyralis.</title>
        <authorList>
            <consortium name="Photinus pyralis genome working group"/>
            <person name="Fallon T.R."/>
            <person name="Sander Lower S.E."/>
            <person name="Weng J.-K."/>
        </authorList>
    </citation>
    <scope>NUCLEOTIDE SEQUENCE</scope>
    <source>
        <strain evidence="7">TRF0915ILg1</strain>
        <tissue evidence="7">Whole body</tissue>
    </source>
</reference>
<evidence type="ECO:0000256" key="3">
    <source>
        <dbReference type="ARBA" id="ARBA00022692"/>
    </source>
</evidence>
<dbReference type="GO" id="GO:0061668">
    <property type="term" value="P:mitochondrial ribosome assembly"/>
    <property type="evidence" value="ECO:0007669"/>
    <property type="project" value="TreeGrafter"/>
</dbReference>
<keyword evidence="3 6" id="KW-0812">Transmembrane</keyword>
<dbReference type="Pfam" id="PF04117">
    <property type="entry name" value="Mpv17_PMP22"/>
    <property type="match status" value="1"/>
</dbReference>
<comment type="similarity">
    <text evidence="2 6">Belongs to the peroxisomal membrane protein PXMP2/4 family.</text>
</comment>
<dbReference type="PANTHER" id="PTHR11266">
    <property type="entry name" value="PEROXISOMAL MEMBRANE PROTEIN 2, PXMP2 MPV17"/>
    <property type="match status" value="1"/>
</dbReference>
<sequence length="205" mass="23748">MISTMVGLSHVARQLHKTVVQKISRFTDRAFSEKYLLFTNLGISFTLSGVGDVIEQQYEIFRGTLKEWDKLRTRKMAISGVTVGIMCHYYYALLDKRLPGRSISVLVKKVFIDQVICSPLCISVFLVTVAYLEGSTMKQFIEDLKRKGWRLYCADWVVWPPAQFINFYFIAPKYRVLYDSTISLGYDIYTSYVNHDKDAEDEEES</sequence>
<protein>
    <recommendedName>
        <fullName evidence="9">Mpv17-like protein 2</fullName>
    </recommendedName>
</protein>
<feature type="transmembrane region" description="Helical" evidence="6">
    <location>
        <begin position="111"/>
        <end position="132"/>
    </location>
</feature>
<evidence type="ECO:0000256" key="6">
    <source>
        <dbReference type="RuleBase" id="RU363053"/>
    </source>
</evidence>
<accession>A0A8K0DKM1</accession>
<evidence type="ECO:0000256" key="1">
    <source>
        <dbReference type="ARBA" id="ARBA00004141"/>
    </source>
</evidence>
<dbReference type="AlphaFoldDB" id="A0A8K0DKM1"/>
<dbReference type="OrthoDB" id="5345392at2759"/>
<dbReference type="InterPro" id="IPR007248">
    <property type="entry name" value="Mpv17_PMP22"/>
</dbReference>
<comment type="subcellular location">
    <subcellularLocation>
        <location evidence="1">Membrane</location>
        <topology evidence="1">Multi-pass membrane protein</topology>
    </subcellularLocation>
</comment>
<evidence type="ECO:0008006" key="9">
    <source>
        <dbReference type="Google" id="ProtNLM"/>
    </source>
</evidence>
<evidence type="ECO:0000256" key="5">
    <source>
        <dbReference type="ARBA" id="ARBA00023136"/>
    </source>
</evidence>
<evidence type="ECO:0000313" key="8">
    <source>
        <dbReference type="Proteomes" id="UP000801492"/>
    </source>
</evidence>
<gene>
    <name evidence="7" type="ORF">ILUMI_00946</name>
</gene>
<dbReference type="GO" id="GO:0016020">
    <property type="term" value="C:membrane"/>
    <property type="evidence" value="ECO:0007669"/>
    <property type="project" value="UniProtKB-SubCell"/>
</dbReference>
<proteinExistence type="inferred from homology"/>